<keyword evidence="3" id="KW-1185">Reference proteome</keyword>
<protein>
    <submittedName>
        <fullName evidence="2">Uncharacterized protein</fullName>
    </submittedName>
</protein>
<comment type="caution">
    <text evidence="2">The sequence shown here is derived from an EMBL/GenBank/DDBJ whole genome shotgun (WGS) entry which is preliminary data.</text>
</comment>
<organism evidence="2 3">
    <name type="scientific">Actinokineospora spheciospongiae</name>
    <dbReference type="NCBI Taxonomy" id="909613"/>
    <lineage>
        <taxon>Bacteria</taxon>
        <taxon>Bacillati</taxon>
        <taxon>Actinomycetota</taxon>
        <taxon>Actinomycetes</taxon>
        <taxon>Pseudonocardiales</taxon>
        <taxon>Pseudonocardiaceae</taxon>
        <taxon>Actinokineospora</taxon>
    </lineage>
</organism>
<evidence type="ECO:0000256" key="1">
    <source>
        <dbReference type="SAM" id="MobiDB-lite"/>
    </source>
</evidence>
<feature type="region of interest" description="Disordered" evidence="1">
    <location>
        <begin position="1"/>
        <end position="25"/>
    </location>
</feature>
<dbReference type="AlphaFoldDB" id="W7J739"/>
<accession>W7J739</accession>
<sequence>MVGTGEQALDLVRRQESQPRSCASGPVAVQWYPNRSA</sequence>
<evidence type="ECO:0000313" key="2">
    <source>
        <dbReference type="EMBL" id="EWC61864.1"/>
    </source>
</evidence>
<reference evidence="2 3" key="1">
    <citation type="journal article" date="2014" name="Genome Announc.">
        <title>Draft Genome Sequence of the Antitrypanosomally Active Sponge-Associated Bacterium Actinokineospora sp. Strain EG49.</title>
        <authorList>
            <person name="Harjes J."/>
            <person name="Ryu T."/>
            <person name="Abdelmohsen U.R."/>
            <person name="Moitinho-Silva L."/>
            <person name="Horn H."/>
            <person name="Ravasi T."/>
            <person name="Hentschel U."/>
        </authorList>
    </citation>
    <scope>NUCLEOTIDE SEQUENCE [LARGE SCALE GENOMIC DNA]</scope>
    <source>
        <strain evidence="2 3">EG49</strain>
    </source>
</reference>
<gene>
    <name evidence="2" type="ORF">UO65_2797</name>
</gene>
<proteinExistence type="predicted"/>
<evidence type="ECO:0000313" key="3">
    <source>
        <dbReference type="Proteomes" id="UP000019277"/>
    </source>
</evidence>
<dbReference type="Proteomes" id="UP000019277">
    <property type="component" value="Unassembled WGS sequence"/>
</dbReference>
<dbReference type="EMBL" id="AYXG01000100">
    <property type="protein sequence ID" value="EWC61864.1"/>
    <property type="molecule type" value="Genomic_DNA"/>
</dbReference>
<name>W7J739_9PSEU</name>